<evidence type="ECO:0000256" key="1">
    <source>
        <dbReference type="ARBA" id="ARBA00023026"/>
    </source>
</evidence>
<accession>A0ABY7NK92</accession>
<dbReference type="Pfam" id="PF06597">
    <property type="entry name" value="Clostridium_P47"/>
    <property type="match status" value="1"/>
</dbReference>
<feature type="region of interest" description="Disordered" evidence="3">
    <location>
        <begin position="448"/>
        <end position="490"/>
    </location>
</feature>
<dbReference type="Proteomes" id="UP001210865">
    <property type="component" value="Chromosome"/>
</dbReference>
<evidence type="ECO:0000256" key="3">
    <source>
        <dbReference type="SAM" id="MobiDB-lite"/>
    </source>
</evidence>
<name>A0ABY7NK92_9SPHN</name>
<comment type="similarity">
    <text evidence="2">Belongs to the TULIP P47 family.</text>
</comment>
<feature type="compositionally biased region" description="Acidic residues" evidence="3">
    <location>
        <begin position="466"/>
        <end position="479"/>
    </location>
</feature>
<evidence type="ECO:0000313" key="5">
    <source>
        <dbReference type="EMBL" id="WBO21380.1"/>
    </source>
</evidence>
<evidence type="ECO:0000313" key="6">
    <source>
        <dbReference type="Proteomes" id="UP001210865"/>
    </source>
</evidence>
<keyword evidence="6" id="KW-1185">Reference proteome</keyword>
<sequence>MATNAPPAPAATVPAAPVTPGGSGNIDLMGWDTVFALELPALNASIVAQNTTPASFAGTDPQGGAVISGSWDAWSVTGGEGNGIILNCPIKAGTVTLPGAAPVKLDGSVVTVMITLTQTSAAQQLPDNSAKDGTGKTLHFTANQTSEAFQRPVVQGITGLSGYAFYGAEGGFNDYYQNNLAAFDAVFAAIRLEEEAIEADKQWLKPAYSLYGLASAGSAGTSGATAGTTSAFALLSLVTPPSGAIPQQNFDIRMFDVFATTTTPTNSVFAVSAPLAMQNIVRQAAKHCVMGATDDDFEVTNNGITVTNKNVLNWGNFQLQKDDPTSIVVPAIQPGDFELTLDGMEFHLSISQAAFTTPDGTADVKLTADQYFNIEAAKLSNGSYYLLPSPGLGTNSIRADVTPNKGFEIAMIIESIAVSLIFAFLGASLGEALSPAVSTATEEGAGVVSASAESLEDEVGNLSDGELSDAEDAGAEDAGESIGSDGENNGGKTGMFANKYKVWGGVIGGLFGVPVGLLPQIMQLIWSDRITEGHVPTIDQFATNFSQAIQWPYVKSWQVTGGTFRAAFLLGGSAQ</sequence>
<feature type="domain" description="Protein OrfX2/OrfX3/P47" evidence="4">
    <location>
        <begin position="29"/>
        <end position="301"/>
    </location>
</feature>
<protein>
    <submittedName>
        <fullName evidence="5">TULIP family P47-like protein</fullName>
    </submittedName>
</protein>
<gene>
    <name evidence="5" type="ORF">PBT88_14450</name>
</gene>
<proteinExistence type="inferred from homology"/>
<dbReference type="InterPro" id="IPR010567">
    <property type="entry name" value="OrfX2/OrfX3/P47"/>
</dbReference>
<reference evidence="5 6" key="1">
    <citation type="submission" date="2022-12" db="EMBL/GenBank/DDBJ databases">
        <title>Sphingomonas abieness sp. nov., an endophytic bacterium isolated from Abies koreana.</title>
        <authorList>
            <person name="Jiang L."/>
            <person name="Lee J."/>
        </authorList>
    </citation>
    <scope>NUCLEOTIDE SEQUENCE [LARGE SCALE GENOMIC DNA]</scope>
    <source>
        <strain evidence="6">PAMB 00755</strain>
    </source>
</reference>
<dbReference type="EMBL" id="CP115174">
    <property type="protein sequence ID" value="WBO21380.1"/>
    <property type="molecule type" value="Genomic_DNA"/>
</dbReference>
<dbReference type="RefSeq" id="WP_270076029.1">
    <property type="nucleotide sequence ID" value="NZ_CP115174.1"/>
</dbReference>
<evidence type="ECO:0000259" key="4">
    <source>
        <dbReference type="Pfam" id="PF06597"/>
    </source>
</evidence>
<organism evidence="5 6">
    <name type="scientific">Sphingomonas abietis</name>
    <dbReference type="NCBI Taxonomy" id="3012344"/>
    <lineage>
        <taxon>Bacteria</taxon>
        <taxon>Pseudomonadati</taxon>
        <taxon>Pseudomonadota</taxon>
        <taxon>Alphaproteobacteria</taxon>
        <taxon>Sphingomonadales</taxon>
        <taxon>Sphingomonadaceae</taxon>
        <taxon>Sphingomonas</taxon>
    </lineage>
</organism>
<keyword evidence="1" id="KW-0843">Virulence</keyword>
<evidence type="ECO:0000256" key="2">
    <source>
        <dbReference type="ARBA" id="ARBA00035010"/>
    </source>
</evidence>